<dbReference type="Pfam" id="PF08683">
    <property type="entry name" value="CAMSAP_CKK"/>
    <property type="match status" value="1"/>
</dbReference>
<feature type="compositionally biased region" description="Polar residues" evidence="7">
    <location>
        <begin position="1375"/>
        <end position="1384"/>
    </location>
</feature>
<comment type="similarity">
    <text evidence="6">Belongs to the CAMSAP1 family.</text>
</comment>
<keyword evidence="10" id="KW-1185">Reference proteome</keyword>
<dbReference type="OrthoDB" id="2125658at2759"/>
<feature type="compositionally biased region" description="Polar residues" evidence="7">
    <location>
        <begin position="1158"/>
        <end position="1177"/>
    </location>
</feature>
<evidence type="ECO:0000256" key="4">
    <source>
        <dbReference type="ARBA" id="ARBA00023054"/>
    </source>
</evidence>
<evidence type="ECO:0000256" key="7">
    <source>
        <dbReference type="SAM" id="MobiDB-lite"/>
    </source>
</evidence>
<evidence type="ECO:0000313" key="11">
    <source>
        <dbReference type="RefSeq" id="XP_027194904.1"/>
    </source>
</evidence>
<feature type="compositionally biased region" description="Pro residues" evidence="7">
    <location>
        <begin position="1001"/>
        <end position="1010"/>
    </location>
</feature>
<dbReference type="SUPFAM" id="SSF47576">
    <property type="entry name" value="Calponin-homology domain, CH-domain"/>
    <property type="match status" value="1"/>
</dbReference>
<evidence type="ECO:0000256" key="6">
    <source>
        <dbReference type="PROSITE-ProRule" id="PRU00841"/>
    </source>
</evidence>
<accession>A0A6P6XSM2</accession>
<dbReference type="GO" id="GO:0005516">
    <property type="term" value="F:calmodulin binding"/>
    <property type="evidence" value="ECO:0007669"/>
    <property type="project" value="InterPro"/>
</dbReference>
<dbReference type="SUPFAM" id="SSF50346">
    <property type="entry name" value="PRC-barrel domain"/>
    <property type="match status" value="1"/>
</dbReference>
<feature type="region of interest" description="Disordered" evidence="7">
    <location>
        <begin position="1236"/>
        <end position="1294"/>
    </location>
</feature>
<dbReference type="RefSeq" id="XP_027194904.1">
    <property type="nucleotide sequence ID" value="XM_027339103.1"/>
</dbReference>
<feature type="region of interest" description="Disordered" evidence="7">
    <location>
        <begin position="466"/>
        <end position="537"/>
    </location>
</feature>
<evidence type="ECO:0000256" key="2">
    <source>
        <dbReference type="ARBA" id="ARBA00022490"/>
    </source>
</evidence>
<dbReference type="PROSITE" id="PS50021">
    <property type="entry name" value="CH"/>
    <property type="match status" value="1"/>
</dbReference>
<dbReference type="PROSITE" id="PS51508">
    <property type="entry name" value="CKK"/>
    <property type="match status" value="1"/>
</dbReference>
<dbReference type="PANTHER" id="PTHR21595">
    <property type="entry name" value="PATRONIN"/>
    <property type="match status" value="1"/>
</dbReference>
<reference evidence="11" key="1">
    <citation type="submission" date="2025-08" db="UniProtKB">
        <authorList>
            <consortium name="RefSeq"/>
        </authorList>
    </citation>
    <scope>IDENTIFICATION</scope>
    <source>
        <strain evidence="11">Airmid</strain>
    </source>
</reference>
<dbReference type="Pfam" id="PF25532">
    <property type="entry name" value="CH_CAMSAP2_N"/>
    <property type="match status" value="1"/>
</dbReference>
<feature type="region of interest" description="Disordered" evidence="7">
    <location>
        <begin position="726"/>
        <end position="747"/>
    </location>
</feature>
<dbReference type="PANTHER" id="PTHR21595:SF0">
    <property type="entry name" value="PATRONIN"/>
    <property type="match status" value="1"/>
</dbReference>
<feature type="compositionally biased region" description="Polar residues" evidence="7">
    <location>
        <begin position="865"/>
        <end position="885"/>
    </location>
</feature>
<evidence type="ECO:0000259" key="8">
    <source>
        <dbReference type="PROSITE" id="PS50021"/>
    </source>
</evidence>
<feature type="compositionally biased region" description="Basic and acidic residues" evidence="7">
    <location>
        <begin position="1284"/>
        <end position="1294"/>
    </location>
</feature>
<dbReference type="FunFam" id="3.10.20.360:FF:000002">
    <property type="entry name" value="Patronin, isoform M"/>
    <property type="match status" value="1"/>
</dbReference>
<feature type="compositionally biased region" description="Low complexity" evidence="7">
    <location>
        <begin position="466"/>
        <end position="494"/>
    </location>
</feature>
<comment type="subcellular location">
    <subcellularLocation>
        <location evidence="1">Cytoplasm</location>
        <location evidence="1">Cytoskeleton</location>
    </subcellularLocation>
</comment>
<name>A0A6P6XSM2_DERPT</name>
<evidence type="ECO:0000259" key="9">
    <source>
        <dbReference type="PROSITE" id="PS51508"/>
    </source>
</evidence>
<dbReference type="Proteomes" id="UP000515146">
    <property type="component" value="Unplaced"/>
</dbReference>
<dbReference type="GO" id="GO:0036449">
    <property type="term" value="C:microtubule minus-end"/>
    <property type="evidence" value="ECO:0007669"/>
    <property type="project" value="TreeGrafter"/>
</dbReference>
<evidence type="ECO:0000256" key="1">
    <source>
        <dbReference type="ARBA" id="ARBA00004245"/>
    </source>
</evidence>
<feature type="compositionally biased region" description="Low complexity" evidence="7">
    <location>
        <begin position="900"/>
        <end position="932"/>
    </location>
</feature>
<feature type="region of interest" description="Disordered" evidence="7">
    <location>
        <begin position="602"/>
        <end position="628"/>
    </location>
</feature>
<organism evidence="10 11">
    <name type="scientific">Dermatophagoides pteronyssinus</name>
    <name type="common">European house dust mite</name>
    <dbReference type="NCBI Taxonomy" id="6956"/>
    <lineage>
        <taxon>Eukaryota</taxon>
        <taxon>Metazoa</taxon>
        <taxon>Ecdysozoa</taxon>
        <taxon>Arthropoda</taxon>
        <taxon>Chelicerata</taxon>
        <taxon>Arachnida</taxon>
        <taxon>Acari</taxon>
        <taxon>Acariformes</taxon>
        <taxon>Sarcoptiformes</taxon>
        <taxon>Astigmata</taxon>
        <taxon>Psoroptidia</taxon>
        <taxon>Analgoidea</taxon>
        <taxon>Pyroglyphidae</taxon>
        <taxon>Dermatophagoidinae</taxon>
        <taxon>Dermatophagoides</taxon>
    </lineage>
</organism>
<feature type="compositionally biased region" description="Basic and acidic residues" evidence="7">
    <location>
        <begin position="1263"/>
        <end position="1275"/>
    </location>
</feature>
<dbReference type="GO" id="GO:0051011">
    <property type="term" value="F:microtubule minus-end binding"/>
    <property type="evidence" value="ECO:0007669"/>
    <property type="project" value="TreeGrafter"/>
</dbReference>
<dbReference type="GO" id="GO:0031122">
    <property type="term" value="P:cytoplasmic microtubule organization"/>
    <property type="evidence" value="ECO:0007669"/>
    <property type="project" value="TreeGrafter"/>
</dbReference>
<dbReference type="Gene3D" id="3.10.20.360">
    <property type="entry name" value="CKK domain"/>
    <property type="match status" value="1"/>
</dbReference>
<dbReference type="KEGG" id="dpte:113789551"/>
<feature type="compositionally biased region" description="Polar residues" evidence="7">
    <location>
        <begin position="1112"/>
        <end position="1132"/>
    </location>
</feature>
<sequence length="1649" mass="186528">MDIDNNNHDNVQFHMMMPSTSSTIMSSNINNNRISSGGTNNSSLMINNDQHYQQRQLLSATLSTSSSSSATAAAVSALSAASSQQQQSCIPPMYYDDIPEIIPYEDYDNVKAKHRASILWLIAKSTDNGRIPPELRDPFYRDHHGQELLKPWITQRMANGELYGRALANIYGVPDYSSFSHQNILQLLTRRGVFTDQLGIAEIGEHITETMLLKNCPVKLAAHMVIIECIMMLYIREILIPIKVMEVTSRFSGEDIDGVYTELPPSTEPEDVALYWVNRACAQLNQEISRDYILTQQQSDEGGDCQPPVCVPSLEELSDMCDGCSLFALMAFYCPDHVDWREICLKQDISIADSIYNLQRIQYFCQELFPSDICFLLLEDFLYLPEPIVPNFLAFIADLLFMFEIQPVESVTPPYIRLYPELFQEEYQPSKLFILKLNYIIYITFFLTLLGYPQMLTPSEMKAKSLKSSWNNNNNNDSIETSSSVAGMMNNNNNEYPPNHPIYDRPSYTQPQRTSSNLTLNYHQGSSSRRNSLNKSMNRRSSLLSNGSEIISHNNNHHHHLHDQSPDVEENLYAEPITNPNGDSNVTQLSQYFSSMNLTPSNHNNNHGTMIKDNNEYNKNRSRASGSHLNDYFSSLSNVNVVDQQTNNNAINTHVRAQRQHPNNADNVKQLLHHEQHHHHNSFIANDSQTNSSDTSSIAEMSDYSTLTGTATAADQSMIRAQLNEKRKQIEQERQQEKQKRVSSDHNFRQEVLKTLKHQHQDSDTIDFSRNIDDENLTFEIHELNPIRREKTFTSIPSSMSESNTNNKNNKSTFVRKNLFSASDDLKASMTDLNYANAKDYHHHRNQSSSSSSTKSDSNSTKSNVNESKISSLETKITSNEQKLSSEPILSEHNKLEQEISTQPSSTIIQPSQTTTSSIPPTTIQSSQQQTPRRSQWGQPMIPLAGHQMHGVPPAQPVVPPSTTHPYHPPAWSQAAPPPPPMGYDPTSQWYHHHHHQSPYHHPPPPPQSTYPPYNYGPIQPMRPYDPYGGAYGSPSATNTMTSQDPYVLSPMSGYPPPTHSTPQQQYSTIPVNEQQLMSNNNLNDSNQMIESNMEGNIQHGHHEQQQQQQHPNNKTQPSTETFFISFNDSGNQQQQQQPTKRTKSNKMESNDRPILSRTATQTLVSSEQAKKSQNVDNQIDERIRELYNVRRPSIPSVPAVSFVIAADDIQNDNTIDNHQLEDSLMMNGSMINSDNDDHYYADDTSSQRLHSLSMNNQSISGKSEEEMQRKKEAIMKQSIRRRAQQEQKRIQKEQELAAKRERERLKREQMERKKEEEREKRAFILDQYKRRKQLAEEIEKNGGVAALQNTVARSSSTLILNRSGQSLQQQQQQVKMRSGTQQRPRPKSLHATLLDECSAALSTISGSVSGSSSRLSTSRDEIDDLMSCGRLSSAASITGTSSISRPQSAMSSQLCLNSSSNTAVSTPTGAFGEHSAFAGLSAFGTDLSSGNNQNQGPTSSNFFQEYNGPKLFVKPSQKSNKALILNAINVVLAGTVNADTNRRVTEVINKCDSKYYLILFRNSGLQYRAIYSYNPEREEVNKLDGIGPKTVHNDMIDKFYKYNSGTKSFTAIQTKHLCVTIDAFTIHNHLWMSKAKQQQQQMTPRRFM</sequence>
<feature type="compositionally biased region" description="Polar residues" evidence="7">
    <location>
        <begin position="1244"/>
        <end position="1262"/>
    </location>
</feature>
<dbReference type="FunCoup" id="A0A6P6XSM2">
    <property type="interactions" value="367"/>
</dbReference>
<comment type="domain">
    <text evidence="6">The CKK domain binds microtubules.</text>
</comment>
<feature type="domain" description="Calponin-homology (CH)" evidence="8">
    <location>
        <begin position="267"/>
        <end position="404"/>
    </location>
</feature>
<feature type="region of interest" description="Disordered" evidence="7">
    <location>
        <begin position="1099"/>
        <end position="1177"/>
    </location>
</feature>
<dbReference type="InterPro" id="IPR022613">
    <property type="entry name" value="CH_CAMSAP_2"/>
</dbReference>
<feature type="compositionally biased region" description="Polar residues" evidence="7">
    <location>
        <begin position="1035"/>
        <end position="1045"/>
    </location>
</feature>
<gene>
    <name evidence="11" type="primary">LOC113789551</name>
</gene>
<feature type="compositionally biased region" description="Low complexity" evidence="7">
    <location>
        <begin position="848"/>
        <end position="864"/>
    </location>
</feature>
<dbReference type="InterPro" id="IPR011033">
    <property type="entry name" value="PRC_barrel-like_sf"/>
</dbReference>
<dbReference type="InterPro" id="IPR014797">
    <property type="entry name" value="CKK_CAMSAP"/>
</dbReference>
<dbReference type="InterPro" id="IPR001715">
    <property type="entry name" value="CH_dom"/>
</dbReference>
<protein>
    <submittedName>
        <fullName evidence="11">Calmodulin-regulated spectrin-associated protein 2-like isoform X1</fullName>
    </submittedName>
</protein>
<evidence type="ECO:0000313" key="10">
    <source>
        <dbReference type="Proteomes" id="UP000515146"/>
    </source>
</evidence>
<evidence type="ECO:0000256" key="3">
    <source>
        <dbReference type="ARBA" id="ARBA00022701"/>
    </source>
</evidence>
<feature type="region of interest" description="Disordered" evidence="7">
    <location>
        <begin position="675"/>
        <end position="698"/>
    </location>
</feature>
<proteinExistence type="inferred from homology"/>
<dbReference type="InParanoid" id="A0A6P6XSM2"/>
<keyword evidence="3 6" id="KW-0493">Microtubule</keyword>
<feature type="domain" description="CKK" evidence="9">
    <location>
        <begin position="1509"/>
        <end position="1642"/>
    </location>
</feature>
<keyword evidence="2" id="KW-0963">Cytoplasm</keyword>
<keyword evidence="4" id="KW-0175">Coiled coil</keyword>
<feature type="region of interest" description="Disordered" evidence="7">
    <location>
        <begin position="1364"/>
        <end position="1388"/>
    </location>
</feature>
<dbReference type="SMART" id="SM01051">
    <property type="entry name" value="CAMSAP_CKK"/>
    <property type="match status" value="1"/>
</dbReference>
<dbReference type="InterPro" id="IPR036872">
    <property type="entry name" value="CH_dom_sf"/>
</dbReference>
<dbReference type="OMA" id="KAPQPMG"/>
<feature type="compositionally biased region" description="Low complexity" evidence="7">
    <location>
        <begin position="686"/>
        <end position="697"/>
    </location>
</feature>
<dbReference type="InterPro" id="IPR058042">
    <property type="entry name" value="CAMSAP_N"/>
</dbReference>
<feature type="compositionally biased region" description="Polar residues" evidence="7">
    <location>
        <begin position="507"/>
        <end position="537"/>
    </location>
</feature>
<feature type="region of interest" description="Disordered" evidence="7">
    <location>
        <begin position="841"/>
        <end position="1067"/>
    </location>
</feature>
<dbReference type="InterPro" id="IPR032940">
    <property type="entry name" value="CAMSAP"/>
</dbReference>
<evidence type="ECO:0000256" key="5">
    <source>
        <dbReference type="ARBA" id="ARBA00023212"/>
    </source>
</evidence>
<dbReference type="Pfam" id="PF11971">
    <property type="entry name" value="CAMSAP_CH"/>
    <property type="match status" value="1"/>
</dbReference>
<keyword evidence="5" id="KW-0206">Cytoskeleton</keyword>
<dbReference type="GO" id="GO:0007026">
    <property type="term" value="P:negative regulation of microtubule depolymerization"/>
    <property type="evidence" value="ECO:0007669"/>
    <property type="project" value="TreeGrafter"/>
</dbReference>
<dbReference type="InterPro" id="IPR038209">
    <property type="entry name" value="CKK_dom_sf"/>
</dbReference>